<dbReference type="SMART" id="SM00822">
    <property type="entry name" value="PKS_KR"/>
    <property type="match status" value="1"/>
</dbReference>
<dbReference type="Pfam" id="PF13561">
    <property type="entry name" value="adh_short_C2"/>
    <property type="match status" value="1"/>
</dbReference>
<evidence type="ECO:0000256" key="1">
    <source>
        <dbReference type="ARBA" id="ARBA00006484"/>
    </source>
</evidence>
<dbReference type="PANTHER" id="PTHR42760:SF133">
    <property type="entry name" value="3-OXOACYL-[ACYL-CARRIER-PROTEIN] REDUCTASE"/>
    <property type="match status" value="1"/>
</dbReference>
<gene>
    <name evidence="4" type="ORF">FHU28_004119</name>
</gene>
<keyword evidence="2 4" id="KW-0560">Oxidoreductase</keyword>
<dbReference type="RefSeq" id="WP_221453251.1">
    <property type="nucleotide sequence ID" value="NZ_JACHJC010000001.1"/>
</dbReference>
<dbReference type="Proteomes" id="UP000618986">
    <property type="component" value="Unassembled WGS sequence"/>
</dbReference>
<dbReference type="NCBIfam" id="NF009466">
    <property type="entry name" value="PRK12826.1-2"/>
    <property type="match status" value="1"/>
</dbReference>
<evidence type="ECO:0000313" key="5">
    <source>
        <dbReference type="Proteomes" id="UP000618986"/>
    </source>
</evidence>
<proteinExistence type="inferred from homology"/>
<dbReference type="PROSITE" id="PS00061">
    <property type="entry name" value="ADH_SHORT"/>
    <property type="match status" value="1"/>
</dbReference>
<dbReference type="PRINTS" id="PR00080">
    <property type="entry name" value="SDRFAMILY"/>
</dbReference>
<dbReference type="EC" id="1.1.1.100" evidence="4"/>
<protein>
    <submittedName>
        <fullName evidence="4">3-oxoacyl-[acyl-carrier protein] reductase</fullName>
        <ecNumber evidence="4">1.1.1.100</ecNumber>
    </submittedName>
</protein>
<reference evidence="4 5" key="1">
    <citation type="submission" date="2020-08" db="EMBL/GenBank/DDBJ databases">
        <title>Sequencing the genomes of 1000 actinobacteria strains.</title>
        <authorList>
            <person name="Klenk H.-P."/>
        </authorList>
    </citation>
    <scope>NUCLEOTIDE SEQUENCE [LARGE SCALE GENOMIC DNA]</scope>
    <source>
        <strain evidence="4 5">DSM 43036</strain>
    </source>
</reference>
<name>A0ABR6MFW0_MICEC</name>
<dbReference type="PANTHER" id="PTHR42760">
    <property type="entry name" value="SHORT-CHAIN DEHYDROGENASES/REDUCTASES FAMILY MEMBER"/>
    <property type="match status" value="1"/>
</dbReference>
<dbReference type="GeneID" id="300294664"/>
<dbReference type="SUPFAM" id="SSF51735">
    <property type="entry name" value="NAD(P)-binding Rossmann-fold domains"/>
    <property type="match status" value="1"/>
</dbReference>
<dbReference type="GO" id="GO:0004316">
    <property type="term" value="F:3-oxoacyl-[acyl-carrier-protein] reductase (NADPH) activity"/>
    <property type="evidence" value="ECO:0007669"/>
    <property type="project" value="UniProtKB-EC"/>
</dbReference>
<organism evidence="4 5">
    <name type="scientific">Micromonospora echinospora</name>
    <name type="common">Micromonospora purpurea</name>
    <dbReference type="NCBI Taxonomy" id="1877"/>
    <lineage>
        <taxon>Bacteria</taxon>
        <taxon>Bacillati</taxon>
        <taxon>Actinomycetota</taxon>
        <taxon>Actinomycetes</taxon>
        <taxon>Micromonosporales</taxon>
        <taxon>Micromonosporaceae</taxon>
        <taxon>Micromonospora</taxon>
    </lineage>
</organism>
<dbReference type="PRINTS" id="PR00081">
    <property type="entry name" value="GDHRDH"/>
</dbReference>
<evidence type="ECO:0000259" key="3">
    <source>
        <dbReference type="SMART" id="SM00822"/>
    </source>
</evidence>
<comment type="caution">
    <text evidence="4">The sequence shown here is derived from an EMBL/GenBank/DDBJ whole genome shotgun (WGS) entry which is preliminary data.</text>
</comment>
<dbReference type="InterPro" id="IPR020904">
    <property type="entry name" value="Sc_DH/Rdtase_CS"/>
</dbReference>
<dbReference type="EMBL" id="JACHJC010000001">
    <property type="protein sequence ID" value="MBB5114280.1"/>
    <property type="molecule type" value="Genomic_DNA"/>
</dbReference>
<evidence type="ECO:0000313" key="4">
    <source>
        <dbReference type="EMBL" id="MBB5114280.1"/>
    </source>
</evidence>
<feature type="domain" description="Ketoreductase" evidence="3">
    <location>
        <begin position="6"/>
        <end position="188"/>
    </location>
</feature>
<sequence>MDLTARVAMVTGGSSGIGRAVCLRLAQAGARVVIGYRGNRDGADTTAQAIRDKGWPEPATVRVDVTDAEDTQRVFGHVVRANGKLDILVNNAGVGQPSAVVPMNPVGEWAASVETNLLGTLHCIKASSLHMLVARSGSIVNISSIAGRVGIPGLSSYCASKAGIEGMTRALSREFAPYDVRVNAVAPGYTADTGMVDRIDDKRLREFLDRIAMKRLADAHEVANAVAFLASDEASYITGHTLVVDGGLTA</sequence>
<evidence type="ECO:0000256" key="2">
    <source>
        <dbReference type="ARBA" id="ARBA00023002"/>
    </source>
</evidence>
<dbReference type="InterPro" id="IPR057326">
    <property type="entry name" value="KR_dom"/>
</dbReference>
<dbReference type="Gene3D" id="3.40.50.720">
    <property type="entry name" value="NAD(P)-binding Rossmann-like Domain"/>
    <property type="match status" value="1"/>
</dbReference>
<dbReference type="InterPro" id="IPR036291">
    <property type="entry name" value="NAD(P)-bd_dom_sf"/>
</dbReference>
<accession>A0ABR6MFW0</accession>
<keyword evidence="5" id="KW-1185">Reference proteome</keyword>
<dbReference type="InterPro" id="IPR002347">
    <property type="entry name" value="SDR_fam"/>
</dbReference>
<comment type="similarity">
    <text evidence="1">Belongs to the short-chain dehydrogenases/reductases (SDR) family.</text>
</comment>